<keyword evidence="3" id="KW-1185">Reference proteome</keyword>
<dbReference type="Proteomes" id="UP000194798">
    <property type="component" value="Unassembled WGS sequence"/>
</dbReference>
<evidence type="ECO:0000313" key="2">
    <source>
        <dbReference type="EMBL" id="OUD14288.1"/>
    </source>
</evidence>
<dbReference type="RefSeq" id="WP_086488069.1">
    <property type="nucleotide sequence ID" value="NZ_MSLT01000012.1"/>
</dbReference>
<protein>
    <recommendedName>
        <fullName evidence="1">ASCH domain-containing protein</fullName>
    </recommendedName>
</protein>
<dbReference type="AlphaFoldDB" id="A0A251X896"/>
<accession>A0A251X896</accession>
<evidence type="ECO:0000259" key="1">
    <source>
        <dbReference type="Pfam" id="PF04266"/>
    </source>
</evidence>
<dbReference type="EMBL" id="MSLT01000012">
    <property type="protein sequence ID" value="OUD14288.1"/>
    <property type="molecule type" value="Genomic_DNA"/>
</dbReference>
<sequence length="151" mass="17621">MRNVLLLSIKPQYARKIFDGTKTVELRRIKPKHLNDGDLIWVYESAPVKALVGTFEVEKVIEESVGQLWKKVQKKSALSKQEYNSYFQGTSIGVAIFISRFWELTDPIPLESLRQESYSFTPPQSFRYVTGLELNFVNQLRYYQKELNIPN</sequence>
<dbReference type="InterPro" id="IPR007374">
    <property type="entry name" value="ASCH_domain"/>
</dbReference>
<feature type="domain" description="ASCH" evidence="1">
    <location>
        <begin position="7"/>
        <end position="86"/>
    </location>
</feature>
<dbReference type="Pfam" id="PF04266">
    <property type="entry name" value="ASCH"/>
    <property type="match status" value="1"/>
</dbReference>
<gene>
    <name evidence="2" type="ORF">TPSD3_08165</name>
</gene>
<dbReference type="InterPro" id="IPR015947">
    <property type="entry name" value="PUA-like_sf"/>
</dbReference>
<proteinExistence type="predicted"/>
<comment type="caution">
    <text evidence="2">The sequence shown here is derived from an EMBL/GenBank/DDBJ whole genome shotgun (WGS) entry which is preliminary data.</text>
</comment>
<evidence type="ECO:0000313" key="3">
    <source>
        <dbReference type="Proteomes" id="UP000194798"/>
    </source>
</evidence>
<dbReference type="OrthoDB" id="9800495at2"/>
<dbReference type="Gene3D" id="2.30.130.30">
    <property type="entry name" value="Hypothetical protein"/>
    <property type="match status" value="1"/>
</dbReference>
<dbReference type="SUPFAM" id="SSF88697">
    <property type="entry name" value="PUA domain-like"/>
    <property type="match status" value="1"/>
</dbReference>
<organism evidence="2 3">
    <name type="scientific">Thioflexithrix psekupsensis</name>
    <dbReference type="NCBI Taxonomy" id="1570016"/>
    <lineage>
        <taxon>Bacteria</taxon>
        <taxon>Pseudomonadati</taxon>
        <taxon>Pseudomonadota</taxon>
        <taxon>Gammaproteobacteria</taxon>
        <taxon>Thiotrichales</taxon>
        <taxon>Thioflexithrix</taxon>
    </lineage>
</organism>
<reference evidence="2 3" key="1">
    <citation type="submission" date="2016-12" db="EMBL/GenBank/DDBJ databases">
        <title>Thioflexothrix psekupsii D3 genome sequencing and assembly.</title>
        <authorList>
            <person name="Fomenkov A."/>
            <person name="Vincze T."/>
            <person name="Grabovich M."/>
            <person name="Anton B.P."/>
            <person name="Dubinina G."/>
            <person name="Orlova M."/>
            <person name="Belousova E."/>
            <person name="Roberts R.J."/>
        </authorList>
    </citation>
    <scope>NUCLEOTIDE SEQUENCE [LARGE SCALE GENOMIC DNA]</scope>
    <source>
        <strain evidence="2">D3</strain>
    </source>
</reference>
<name>A0A251X896_9GAMM</name>